<keyword evidence="4" id="KW-0732">Signal</keyword>
<evidence type="ECO:0000256" key="2">
    <source>
        <dbReference type="ARBA" id="ARBA00023136"/>
    </source>
</evidence>
<comment type="subcellular location">
    <subcellularLocation>
        <location evidence="1">Cell outer membrane</location>
    </subcellularLocation>
</comment>
<accession>A0A1G9P9W2</accession>
<name>A0A1G9P9W2_9SPHI</name>
<evidence type="ECO:0000313" key="6">
    <source>
        <dbReference type="Proteomes" id="UP000199226"/>
    </source>
</evidence>
<keyword evidence="3" id="KW-0998">Cell outer membrane</keyword>
<reference evidence="6" key="1">
    <citation type="submission" date="2016-10" db="EMBL/GenBank/DDBJ databases">
        <authorList>
            <person name="Varghese N."/>
            <person name="Submissions S."/>
        </authorList>
    </citation>
    <scope>NUCLEOTIDE SEQUENCE [LARGE SCALE GENOMIC DNA]</scope>
    <source>
        <strain evidence="6">DSM 24536</strain>
    </source>
</reference>
<feature type="signal peptide" evidence="4">
    <location>
        <begin position="1"/>
        <end position="23"/>
    </location>
</feature>
<keyword evidence="6" id="KW-1185">Reference proteome</keyword>
<evidence type="ECO:0000256" key="1">
    <source>
        <dbReference type="ARBA" id="ARBA00004442"/>
    </source>
</evidence>
<dbReference type="RefSeq" id="WP_090700479.1">
    <property type="nucleotide sequence ID" value="NZ_FNHH01000004.1"/>
</dbReference>
<dbReference type="OrthoDB" id="1264254at2"/>
<organism evidence="5 6">
    <name type="scientific">Daejeonella rubra</name>
    <dbReference type="NCBI Taxonomy" id="990371"/>
    <lineage>
        <taxon>Bacteria</taxon>
        <taxon>Pseudomonadati</taxon>
        <taxon>Bacteroidota</taxon>
        <taxon>Sphingobacteriia</taxon>
        <taxon>Sphingobacteriales</taxon>
        <taxon>Sphingobacteriaceae</taxon>
        <taxon>Daejeonella</taxon>
    </lineage>
</organism>
<proteinExistence type="predicted"/>
<feature type="chain" id="PRO_5011690170" evidence="4">
    <location>
        <begin position="24"/>
        <end position="556"/>
    </location>
</feature>
<dbReference type="GO" id="GO:0009279">
    <property type="term" value="C:cell outer membrane"/>
    <property type="evidence" value="ECO:0007669"/>
    <property type="project" value="UniProtKB-SubCell"/>
</dbReference>
<evidence type="ECO:0000256" key="3">
    <source>
        <dbReference type="ARBA" id="ARBA00023237"/>
    </source>
</evidence>
<dbReference type="STRING" id="990371.SAMN05421813_10449"/>
<gene>
    <name evidence="5" type="ORF">SAMN05421813_10449</name>
</gene>
<evidence type="ECO:0000256" key="4">
    <source>
        <dbReference type="SAM" id="SignalP"/>
    </source>
</evidence>
<dbReference type="EMBL" id="FNHH01000004">
    <property type="protein sequence ID" value="SDL95662.1"/>
    <property type="molecule type" value="Genomic_DNA"/>
</dbReference>
<dbReference type="InterPro" id="IPR036942">
    <property type="entry name" value="Beta-barrel_TonB_sf"/>
</dbReference>
<keyword evidence="2" id="KW-0472">Membrane</keyword>
<protein>
    <submittedName>
        <fullName evidence="5">TonB dependent receptor</fullName>
    </submittedName>
</protein>
<dbReference type="SUPFAM" id="SSF56935">
    <property type="entry name" value="Porins"/>
    <property type="match status" value="1"/>
</dbReference>
<dbReference type="Gene3D" id="2.40.170.20">
    <property type="entry name" value="TonB-dependent receptor, beta-barrel domain"/>
    <property type="match status" value="1"/>
</dbReference>
<sequence length="556" mass="61447">MNIPTLKYTLIVSLFCLSVTAQAQDKKNETPPGTQPPTLTEEIEVVRPYKPVLADAVKIRRNPDMNTTKAFKPVLSYNIIDKKLDLNSNIKELQAQKMADERAAVLSNNYIKVGAGNFNTAQAEAYINTGRDEALQSGAYFKHLSQQGNLEKQQFSNQELGIFGRSIGDSYAISGNLSYDRRSTFFYGFDPSSSVPADMSKQRFSTIAADAEIVNNYSESALFNYAASINAYQFSNIDDARESSVLLKGYLNKEINLFNIGLNTSADFTSTKDLAYKLGNNILRVNPYVNFKGNGFELKLGANIVQEFGTNSRLNIFPSVSAEIPVVQGYAVVFAGVTGDVLKTSIRDLALENPFLSKNLAIKNSLESMNIQAGVKGNAGAEFGYKIMAYYKTIDDMQLMVNNQTTINRFDVIYDNGKSNIFGFEGELNVKASDVFNISGKAQIFNYDLASQAQAWFKPTVRLISNARAQVNQKLYLDAEVLFQGETFARVNAAGGGFTSRTLKGFVDLSAGAEYKVHNKIGVYLRANNLTGQSYQRYLFYPKMGLTILGGVNYSF</sequence>
<evidence type="ECO:0000313" key="5">
    <source>
        <dbReference type="EMBL" id="SDL95662.1"/>
    </source>
</evidence>
<dbReference type="AlphaFoldDB" id="A0A1G9P9W2"/>
<dbReference type="Proteomes" id="UP000199226">
    <property type="component" value="Unassembled WGS sequence"/>
</dbReference>
<keyword evidence="5" id="KW-0675">Receptor</keyword>